<proteinExistence type="predicted"/>
<dbReference type="EMBL" id="CAJPIZ010014806">
    <property type="protein sequence ID" value="CAG2114952.1"/>
    <property type="molecule type" value="Genomic_DNA"/>
</dbReference>
<gene>
    <name evidence="2" type="ORF">OSB1V03_LOCUS14918</name>
</gene>
<organism evidence="2">
    <name type="scientific">Medioppia subpectinata</name>
    <dbReference type="NCBI Taxonomy" id="1979941"/>
    <lineage>
        <taxon>Eukaryota</taxon>
        <taxon>Metazoa</taxon>
        <taxon>Ecdysozoa</taxon>
        <taxon>Arthropoda</taxon>
        <taxon>Chelicerata</taxon>
        <taxon>Arachnida</taxon>
        <taxon>Acari</taxon>
        <taxon>Acariformes</taxon>
        <taxon>Sarcoptiformes</taxon>
        <taxon>Oribatida</taxon>
        <taxon>Brachypylina</taxon>
        <taxon>Oppioidea</taxon>
        <taxon>Oppiidae</taxon>
        <taxon>Medioppia</taxon>
    </lineage>
</organism>
<dbReference type="Pfam" id="PF03137">
    <property type="entry name" value="OATP"/>
    <property type="match status" value="1"/>
</dbReference>
<sequence>MKSTESGLIAGGYDVGAFLLLAPISYFGGTRSKPLFISAGILVMASVLWSSLCLISHPEDMSSAKKLI</sequence>
<evidence type="ECO:0000313" key="2">
    <source>
        <dbReference type="EMBL" id="CAD7634522.1"/>
    </source>
</evidence>
<dbReference type="GO" id="GO:0016020">
    <property type="term" value="C:membrane"/>
    <property type="evidence" value="ECO:0007669"/>
    <property type="project" value="InterPro"/>
</dbReference>
<dbReference type="AlphaFoldDB" id="A0A7R9Q6T2"/>
<dbReference type="GO" id="GO:0055085">
    <property type="term" value="P:transmembrane transport"/>
    <property type="evidence" value="ECO:0007669"/>
    <property type="project" value="InterPro"/>
</dbReference>
<feature type="transmembrane region" description="Helical" evidence="1">
    <location>
        <begin position="7"/>
        <end position="29"/>
    </location>
</feature>
<keyword evidence="1" id="KW-0812">Transmembrane</keyword>
<feature type="non-terminal residue" evidence="2">
    <location>
        <position position="1"/>
    </location>
</feature>
<keyword evidence="1" id="KW-0472">Membrane</keyword>
<evidence type="ECO:0000256" key="1">
    <source>
        <dbReference type="SAM" id="Phobius"/>
    </source>
</evidence>
<dbReference type="Proteomes" id="UP000759131">
    <property type="component" value="Unassembled WGS sequence"/>
</dbReference>
<dbReference type="InterPro" id="IPR004156">
    <property type="entry name" value="OATP"/>
</dbReference>
<dbReference type="OrthoDB" id="5062115at2759"/>
<evidence type="ECO:0000313" key="3">
    <source>
        <dbReference type="Proteomes" id="UP000759131"/>
    </source>
</evidence>
<dbReference type="EMBL" id="OC869381">
    <property type="protein sequence ID" value="CAD7634522.1"/>
    <property type="molecule type" value="Genomic_DNA"/>
</dbReference>
<name>A0A7R9Q6T2_9ACAR</name>
<accession>A0A7R9Q6T2</accession>
<reference evidence="2" key="1">
    <citation type="submission" date="2020-11" db="EMBL/GenBank/DDBJ databases">
        <authorList>
            <person name="Tran Van P."/>
        </authorList>
    </citation>
    <scope>NUCLEOTIDE SEQUENCE</scope>
</reference>
<keyword evidence="3" id="KW-1185">Reference proteome</keyword>
<keyword evidence="1" id="KW-1133">Transmembrane helix</keyword>
<protein>
    <submittedName>
        <fullName evidence="2">Uncharacterized protein</fullName>
    </submittedName>
</protein>
<feature type="transmembrane region" description="Helical" evidence="1">
    <location>
        <begin position="35"/>
        <end position="55"/>
    </location>
</feature>